<dbReference type="Gene3D" id="1.10.472.170">
    <property type="match status" value="2"/>
</dbReference>
<proteinExistence type="predicted"/>
<keyword evidence="2" id="KW-0804">Transcription</keyword>
<dbReference type="SUPFAM" id="SSF57783">
    <property type="entry name" value="Zinc beta-ribbon"/>
    <property type="match status" value="1"/>
</dbReference>
<evidence type="ECO:0000256" key="3">
    <source>
        <dbReference type="ARBA" id="ARBA00031706"/>
    </source>
</evidence>
<dbReference type="PRINTS" id="PR00685">
    <property type="entry name" value="TIFACTORIIB"/>
</dbReference>
<evidence type="ECO:0000313" key="7">
    <source>
        <dbReference type="EMBL" id="KAL3788767.1"/>
    </source>
</evidence>
<evidence type="ECO:0000256" key="1">
    <source>
        <dbReference type="ARBA" id="ARBA00023015"/>
    </source>
</evidence>
<keyword evidence="4" id="KW-0863">Zinc-finger</keyword>
<dbReference type="InterPro" id="IPR013137">
    <property type="entry name" value="Znf_TFIIB"/>
</dbReference>
<dbReference type="PROSITE" id="PS51134">
    <property type="entry name" value="ZF_TFIIB"/>
    <property type="match status" value="1"/>
</dbReference>
<dbReference type="PANTHER" id="PTHR11618:SF13">
    <property type="entry name" value="TRANSCRIPTION INITIATION FACTOR IIB"/>
    <property type="match status" value="1"/>
</dbReference>
<evidence type="ECO:0000256" key="4">
    <source>
        <dbReference type="PROSITE-ProRule" id="PRU00469"/>
    </source>
</evidence>
<dbReference type="CDD" id="cd00043">
    <property type="entry name" value="CYCLIN_SF"/>
    <property type="match status" value="1"/>
</dbReference>
<keyword evidence="4" id="KW-0862">Zinc</keyword>
<gene>
    <name evidence="7" type="ORF">ACHAWO_008577</name>
</gene>
<comment type="caution">
    <text evidence="7">The sequence shown here is derived from an EMBL/GenBank/DDBJ whole genome shotgun (WGS) entry which is preliminary data.</text>
</comment>
<dbReference type="GO" id="GO:0008270">
    <property type="term" value="F:zinc ion binding"/>
    <property type="evidence" value="ECO:0007669"/>
    <property type="project" value="UniProtKB-KW"/>
</dbReference>
<feature type="compositionally biased region" description="Polar residues" evidence="5">
    <location>
        <begin position="390"/>
        <end position="414"/>
    </location>
</feature>
<evidence type="ECO:0000256" key="2">
    <source>
        <dbReference type="ARBA" id="ARBA00023163"/>
    </source>
</evidence>
<accession>A0ABD3PM14</accession>
<dbReference type="AlphaFoldDB" id="A0ABD3PM14"/>
<sequence length="742" mass="80527">MAPSLHSLPSSTTCPHCNSPSIHTDHPTGDTLCTSCGIVLSSHHLSLAPEWINYEGDDAVASQNKQRCGAPVDESQWRGGLMPTTLGKVPYLKTSTSEEARRLGGIRRTLMKTHAIVESMMDKEWKERYDAVVLESRVRKAKFERGEEVEELNGVTCGGDYEEIMGQDDRLTSLTPLRDRKWVLSDAILLYGSLDEVSIHLSREEGWTDVSLEKERKTLFKSLDAASRSSAAKLYTAFSLLYRAASKLELDRILSDISKWLVEYAKKRELKVKGLSRDNTSDYTLSLLNYQESKKKMDLHKMKQYGALCSAIIYLAAKRNGKGRTLAEICEAFGVVRCADGEEEEPLVRPKYCSKAMGELRSALPSVVLPAAAASASSAASSKSTDCVTSSTASMKQEDSSTMSTPIKSESRASFNEGAPSIVSLSSTSSLGPVSETSNHNIINDDISVSSNVAQSSENEAIADLTSRLAGSLNLPPFAIESAAAIAVQCSNDTAISTPAAKRGRQIRPPIRRGKGNSSLFIKNTSGKRSIGVGAALKKEVSSDVIAASSILLVCMAGQKMQTLARQAVQGHRDNLAAENSTISQEDESDNQIGTLSSPFDDLANEMSAINEVPEQTASIDDGISAPAAAATAVKQNPSSIESWIAWNHQPAWHRQVSQIEQCSGVSSKTIISYYSNVLHPRRAYYLNVAKKKLGNSPEHEMVHSRKRFKTEHGTSQSQPHEVAVLLQNITAAAPMLSIRGL</sequence>
<feature type="domain" description="TFIIB-type" evidence="6">
    <location>
        <begin position="10"/>
        <end position="41"/>
    </location>
</feature>
<keyword evidence="1" id="KW-0805">Transcription regulation</keyword>
<dbReference type="Proteomes" id="UP001530400">
    <property type="component" value="Unassembled WGS sequence"/>
</dbReference>
<evidence type="ECO:0000313" key="8">
    <source>
        <dbReference type="Proteomes" id="UP001530400"/>
    </source>
</evidence>
<dbReference type="PANTHER" id="PTHR11618">
    <property type="entry name" value="TRANSCRIPTION INITIATION FACTOR IIB-RELATED"/>
    <property type="match status" value="1"/>
</dbReference>
<keyword evidence="4" id="KW-0479">Metal-binding</keyword>
<evidence type="ECO:0000256" key="5">
    <source>
        <dbReference type="SAM" id="MobiDB-lite"/>
    </source>
</evidence>
<organism evidence="7 8">
    <name type="scientific">Cyclotella atomus</name>
    <dbReference type="NCBI Taxonomy" id="382360"/>
    <lineage>
        <taxon>Eukaryota</taxon>
        <taxon>Sar</taxon>
        <taxon>Stramenopiles</taxon>
        <taxon>Ochrophyta</taxon>
        <taxon>Bacillariophyta</taxon>
        <taxon>Coscinodiscophyceae</taxon>
        <taxon>Thalassiosirophycidae</taxon>
        <taxon>Stephanodiscales</taxon>
        <taxon>Stephanodiscaceae</taxon>
        <taxon>Cyclotella</taxon>
    </lineage>
</organism>
<protein>
    <recommendedName>
        <fullName evidence="3">General transcription factor TFIIB</fullName>
    </recommendedName>
</protein>
<keyword evidence="8" id="KW-1185">Reference proteome</keyword>
<reference evidence="7 8" key="1">
    <citation type="submission" date="2024-10" db="EMBL/GenBank/DDBJ databases">
        <title>Updated reference genomes for cyclostephanoid diatoms.</title>
        <authorList>
            <person name="Roberts W.R."/>
            <person name="Alverson A.J."/>
        </authorList>
    </citation>
    <scope>NUCLEOTIDE SEQUENCE [LARGE SCALE GENOMIC DNA]</scope>
    <source>
        <strain evidence="7 8">AJA010-31</strain>
    </source>
</reference>
<evidence type="ECO:0000259" key="6">
    <source>
        <dbReference type="PROSITE" id="PS51134"/>
    </source>
</evidence>
<dbReference type="InterPro" id="IPR000812">
    <property type="entry name" value="TFIIB"/>
</dbReference>
<feature type="region of interest" description="Disordered" evidence="5">
    <location>
        <begin position="390"/>
        <end position="415"/>
    </location>
</feature>
<dbReference type="EMBL" id="JALLPJ020000550">
    <property type="protein sequence ID" value="KAL3788767.1"/>
    <property type="molecule type" value="Genomic_DNA"/>
</dbReference>
<name>A0ABD3PM14_9STRA</name>
<dbReference type="Pfam" id="PF08271">
    <property type="entry name" value="Zn_Ribbon_TF"/>
    <property type="match status" value="1"/>
</dbReference>